<feature type="compositionally biased region" description="Pro residues" evidence="1">
    <location>
        <begin position="78"/>
        <end position="94"/>
    </location>
</feature>
<evidence type="ECO:0000313" key="3">
    <source>
        <dbReference type="Proteomes" id="UP000284842"/>
    </source>
</evidence>
<accession>A0A409YU09</accession>
<sequence length="604" mass="68724">MDTSKYTNTTQEVKTLQTEFEERSQKLVESFMEREFELKRSHQHEMGKMQAAFESLQRQLDEIRLGAQGGYTSRPSDETPPVPLAVPIASPPSTPKRSNRAAMGNTPNSPANPARSVRRAQAAQPASTPTKSPMRGLGPKSQATPTKTQRKRTPVQYKLSPQDLKDSYISKAREIVNLHIRLLASLDTAASVPPDPSQETLIAFYRHFGNKSESDLAQHLRSGPTLIPEELVQIKSHSSYTGREKIRSALGRIEEHVIEYTRARLARFGFTKWTPNYNESPYALYNSAARMAALDTLKQALVAHAYAFTGVDALRLAKDMELLIKIYDHVVHYYFHDMYKKEKQDPGRVAEMVGQSPVYTSRNRLSAARIKFLESMSFPERLQKICCPKATSDDEEELDSAGRKIYVARQRPERSVAATALVRWIDEQIEKQAKMAGRSRRNRRIRMIPPSDDQKLTRFPTLPQDMPIDYFDVDYFNTEIPFPLRPKVADNTSLAFAHDRNITFVEGSRLSDAEIINRYAQQIIPQYIFLDAGDVGSDEDGDWVQDVQDTYSDDEDFEMELPEGEGGEIQDNESALDVEELEEYILHKREKLAAEFAMPMEDVY</sequence>
<proteinExistence type="predicted"/>
<comment type="caution">
    <text evidence="2">The sequence shown here is derived from an EMBL/GenBank/DDBJ whole genome shotgun (WGS) entry which is preliminary data.</text>
</comment>
<feature type="region of interest" description="Disordered" evidence="1">
    <location>
        <begin position="68"/>
        <end position="159"/>
    </location>
</feature>
<dbReference type="OrthoDB" id="3056461at2759"/>
<reference evidence="2 3" key="1">
    <citation type="journal article" date="2018" name="Evol. Lett.">
        <title>Horizontal gene cluster transfer increased hallucinogenic mushroom diversity.</title>
        <authorList>
            <person name="Reynolds H.T."/>
            <person name="Vijayakumar V."/>
            <person name="Gluck-Thaler E."/>
            <person name="Korotkin H.B."/>
            <person name="Matheny P.B."/>
            <person name="Slot J.C."/>
        </authorList>
    </citation>
    <scope>NUCLEOTIDE SEQUENCE [LARGE SCALE GENOMIC DNA]</scope>
    <source>
        <strain evidence="2 3">2629</strain>
    </source>
</reference>
<name>A0A409YU09_9AGAR</name>
<gene>
    <name evidence="2" type="ORF">CVT24_002620</name>
</gene>
<evidence type="ECO:0000256" key="1">
    <source>
        <dbReference type="SAM" id="MobiDB-lite"/>
    </source>
</evidence>
<organism evidence="2 3">
    <name type="scientific">Panaeolus cyanescens</name>
    <dbReference type="NCBI Taxonomy" id="181874"/>
    <lineage>
        <taxon>Eukaryota</taxon>
        <taxon>Fungi</taxon>
        <taxon>Dikarya</taxon>
        <taxon>Basidiomycota</taxon>
        <taxon>Agaricomycotina</taxon>
        <taxon>Agaricomycetes</taxon>
        <taxon>Agaricomycetidae</taxon>
        <taxon>Agaricales</taxon>
        <taxon>Agaricineae</taxon>
        <taxon>Galeropsidaceae</taxon>
        <taxon>Panaeolus</taxon>
    </lineage>
</organism>
<keyword evidence="3" id="KW-1185">Reference proteome</keyword>
<dbReference type="EMBL" id="NHTK01000648">
    <property type="protein sequence ID" value="PPR06459.1"/>
    <property type="molecule type" value="Genomic_DNA"/>
</dbReference>
<evidence type="ECO:0000313" key="2">
    <source>
        <dbReference type="EMBL" id="PPR06459.1"/>
    </source>
</evidence>
<dbReference type="Proteomes" id="UP000284842">
    <property type="component" value="Unassembled WGS sequence"/>
</dbReference>
<dbReference type="InParanoid" id="A0A409YU09"/>
<dbReference type="STRING" id="181874.A0A409YU09"/>
<dbReference type="AlphaFoldDB" id="A0A409YU09"/>
<protein>
    <submittedName>
        <fullName evidence="2">Uncharacterized protein</fullName>
    </submittedName>
</protein>